<dbReference type="AlphaFoldDB" id="A0A1R4G710"/>
<evidence type="ECO:0000313" key="2">
    <source>
        <dbReference type="Proteomes" id="UP000195913"/>
    </source>
</evidence>
<evidence type="ECO:0000313" key="1">
    <source>
        <dbReference type="EMBL" id="SJM63961.1"/>
    </source>
</evidence>
<dbReference type="Proteomes" id="UP000195913">
    <property type="component" value="Unassembled WGS sequence"/>
</dbReference>
<protein>
    <submittedName>
        <fullName evidence="1">Uncharacterized protein</fullName>
    </submittedName>
</protein>
<keyword evidence="2" id="KW-1185">Reference proteome</keyword>
<name>A0A1R4G710_9MICC</name>
<gene>
    <name evidence="1" type="ORF">FM101_08235</name>
</gene>
<accession>A0A1R4G710</accession>
<reference evidence="1 2" key="1">
    <citation type="submission" date="2017-02" db="EMBL/GenBank/DDBJ databases">
        <authorList>
            <person name="Peterson S.W."/>
        </authorList>
    </citation>
    <scope>NUCLEOTIDE SEQUENCE [LARGE SCALE GENOMIC DNA]</scope>
    <source>
        <strain evidence="1 2">B Ar 00.02</strain>
    </source>
</reference>
<sequence length="39" mass="4209">MQDGFAVDDDGTDGHLCLLLVIMTAKKKPPRNDPGRLLG</sequence>
<organism evidence="1 2">
    <name type="scientific">Arthrobacter rhombi</name>
    <dbReference type="NCBI Taxonomy" id="71253"/>
    <lineage>
        <taxon>Bacteria</taxon>
        <taxon>Bacillati</taxon>
        <taxon>Actinomycetota</taxon>
        <taxon>Actinomycetes</taxon>
        <taxon>Micrococcales</taxon>
        <taxon>Micrococcaceae</taxon>
        <taxon>Arthrobacter</taxon>
    </lineage>
</organism>
<dbReference type="EMBL" id="FUHW01000028">
    <property type="protein sequence ID" value="SJM63961.1"/>
    <property type="molecule type" value="Genomic_DNA"/>
</dbReference>
<proteinExistence type="predicted"/>